<accession>V2V765</accession>
<dbReference type="eggNOG" id="COG1216">
    <property type="taxonomic scope" value="Bacteria"/>
</dbReference>
<name>V2V765_9GAMM</name>
<dbReference type="PANTHER" id="PTHR22916:SF3">
    <property type="entry name" value="UDP-GLCNAC:BETAGAL BETA-1,3-N-ACETYLGLUCOSAMINYLTRANSFERASE-LIKE PROTEIN 1"/>
    <property type="match status" value="1"/>
</dbReference>
<dbReference type="SUPFAM" id="SSF53448">
    <property type="entry name" value="Nucleotide-diphospho-sugar transferases"/>
    <property type="match status" value="1"/>
</dbReference>
<dbReference type="EMBL" id="AYEV01000006">
    <property type="protein sequence ID" value="ESK56750.1"/>
    <property type="molecule type" value="Genomic_DNA"/>
</dbReference>
<dbReference type="PATRIC" id="fig|1120928.5.peg.843"/>
<sequence>MFVSIIIPSYNHALYLQERIESILNQSFQNFEMIILDDKSPDDSHKIIKKYENHPKVSHCIINKKNSGSTFFQWNKGLELAKGELIWIAESDDIADHEFLATLVPQFEKNPQLVLAYSQSYRMNATGEITGTWKSQTDPLDLEYFNQDFTQDGLHYIERFLCHENTIPNASAVLFKKDTYIKVGGAVTSLKYIGDWDIWTKIVTNGDIYFNSEPLNYFRYHDKSVIAQVQENLNHKKFDLEEQLIIFRKNIINSLKNNKDKTPITNIKKFYTNKLNISYKKIIKESYRKKIKLKLIYI</sequence>
<dbReference type="STRING" id="202955.GCA_000759995_02844"/>
<proteinExistence type="predicted"/>
<dbReference type="RefSeq" id="WP_018677760.1">
    <property type="nucleotide sequence ID" value="NZ_AYEV01000006.1"/>
</dbReference>
<dbReference type="InterPro" id="IPR029044">
    <property type="entry name" value="Nucleotide-diphossugar_trans"/>
</dbReference>
<dbReference type="InterPro" id="IPR001173">
    <property type="entry name" value="Glyco_trans_2-like"/>
</dbReference>
<keyword evidence="3" id="KW-1185">Reference proteome</keyword>
<dbReference type="Gene3D" id="3.90.550.10">
    <property type="entry name" value="Spore Coat Polysaccharide Biosynthesis Protein SpsA, Chain A"/>
    <property type="match status" value="1"/>
</dbReference>
<feature type="domain" description="Glycosyltransferase 2-like" evidence="1">
    <location>
        <begin position="4"/>
        <end position="137"/>
    </location>
</feature>
<dbReference type="AlphaFoldDB" id="V2V765"/>
<evidence type="ECO:0000313" key="2">
    <source>
        <dbReference type="EMBL" id="ESK56750.1"/>
    </source>
</evidence>
<dbReference type="Pfam" id="PF00535">
    <property type="entry name" value="Glycos_transf_2"/>
    <property type="match status" value="1"/>
</dbReference>
<dbReference type="PANTHER" id="PTHR22916">
    <property type="entry name" value="GLYCOSYLTRANSFERASE"/>
    <property type="match status" value="1"/>
</dbReference>
<evidence type="ECO:0000313" key="3">
    <source>
        <dbReference type="Proteomes" id="UP000017404"/>
    </source>
</evidence>
<protein>
    <recommendedName>
        <fullName evidence="1">Glycosyltransferase 2-like domain-containing protein</fullName>
    </recommendedName>
</protein>
<comment type="caution">
    <text evidence="2">The sequence shown here is derived from an EMBL/GenBank/DDBJ whole genome shotgun (WGS) entry which is preliminary data.</text>
</comment>
<dbReference type="Proteomes" id="UP000017404">
    <property type="component" value="Unassembled WGS sequence"/>
</dbReference>
<organism evidence="2 3">
    <name type="scientific">Acinetobacter tjernbergiae DSM 14971 = CIP 107465</name>
    <dbReference type="NCBI Taxonomy" id="1120928"/>
    <lineage>
        <taxon>Bacteria</taxon>
        <taxon>Pseudomonadati</taxon>
        <taxon>Pseudomonadota</taxon>
        <taxon>Gammaproteobacteria</taxon>
        <taxon>Moraxellales</taxon>
        <taxon>Moraxellaceae</taxon>
        <taxon>Acinetobacter</taxon>
    </lineage>
</organism>
<evidence type="ECO:0000259" key="1">
    <source>
        <dbReference type="Pfam" id="PF00535"/>
    </source>
</evidence>
<gene>
    <name evidence="2" type="ORF">F990_00822</name>
</gene>
<dbReference type="OrthoDB" id="8742915at2"/>
<reference evidence="2 3" key="1">
    <citation type="submission" date="2013-10" db="EMBL/GenBank/DDBJ databases">
        <title>The Genome Sequence of Acinetobacter tjernbergiae CIP107465.</title>
        <authorList>
            <consortium name="The Broad Institute Genomics Platform"/>
            <consortium name="The Broad Institute Genome Sequencing Center for Infectious Disease"/>
            <person name="Cerqueira G."/>
            <person name="Feldgarden M."/>
            <person name="Courvalin P."/>
            <person name="Grillot-Courvalin C."/>
            <person name="Clermont D."/>
            <person name="Rocha E."/>
            <person name="Yoon E.-J."/>
            <person name="Nemec A."/>
            <person name="Young S.K."/>
            <person name="Zeng Q."/>
            <person name="Gargeya S."/>
            <person name="Fitzgerald M."/>
            <person name="Abouelleil A."/>
            <person name="Alvarado L."/>
            <person name="Berlin A.M."/>
            <person name="Chapman S.B."/>
            <person name="Gainer-Dewar J."/>
            <person name="Goldberg J."/>
            <person name="Gnerre S."/>
            <person name="Griggs A."/>
            <person name="Gujja S."/>
            <person name="Hansen M."/>
            <person name="Howarth C."/>
            <person name="Imamovic A."/>
            <person name="Ireland A."/>
            <person name="Larimer J."/>
            <person name="McCowan C."/>
            <person name="Murphy C."/>
            <person name="Pearson M."/>
            <person name="Poon T.W."/>
            <person name="Priest M."/>
            <person name="Roberts A."/>
            <person name="Saif S."/>
            <person name="Shea T."/>
            <person name="Sykes S."/>
            <person name="Wortman J."/>
            <person name="Nusbaum C."/>
            <person name="Birren B."/>
        </authorList>
    </citation>
    <scope>NUCLEOTIDE SEQUENCE [LARGE SCALE GENOMIC DNA]</scope>
    <source>
        <strain evidence="2 3">CIP 107465</strain>
    </source>
</reference>
<dbReference type="GO" id="GO:0016758">
    <property type="term" value="F:hexosyltransferase activity"/>
    <property type="evidence" value="ECO:0007669"/>
    <property type="project" value="UniProtKB-ARBA"/>
</dbReference>